<accession>A0AAE6IT21</accession>
<dbReference type="AlphaFoldDB" id="A0AAE6IT21"/>
<sequence length="70" mass="8375">MSGFSIPVVNCHRCQNQYCHGWQWFHTDRFGFDTDVKTKPLCRALFIKYSAKGLDPAQYFSVFHQHRQHR</sequence>
<reference evidence="1 2" key="1">
    <citation type="submission" date="2019-08" db="EMBL/GenBank/DDBJ databases">
        <authorList>
            <person name="Kuhnert P."/>
        </authorList>
    </citation>
    <scope>NUCLEOTIDE SEQUENCE [LARGE SCALE GENOMIC DNA]</scope>
    <source>
        <strain evidence="1 2">B36.5</strain>
    </source>
</reference>
<dbReference type="Proteomes" id="UP000323594">
    <property type="component" value="Chromosome"/>
</dbReference>
<protein>
    <submittedName>
        <fullName evidence="1">Uncharacterized protein</fullName>
    </submittedName>
</protein>
<evidence type="ECO:0000313" key="2">
    <source>
        <dbReference type="Proteomes" id="UP000323594"/>
    </source>
</evidence>
<name>A0AAE6IT21_TREPH</name>
<organism evidence="1 2">
    <name type="scientific">Treponema phagedenis</name>
    <dbReference type="NCBI Taxonomy" id="162"/>
    <lineage>
        <taxon>Bacteria</taxon>
        <taxon>Pseudomonadati</taxon>
        <taxon>Spirochaetota</taxon>
        <taxon>Spirochaetia</taxon>
        <taxon>Spirochaetales</taxon>
        <taxon>Treponemataceae</taxon>
        <taxon>Treponema</taxon>
    </lineage>
</organism>
<evidence type="ECO:0000313" key="1">
    <source>
        <dbReference type="EMBL" id="QEJ97689.1"/>
    </source>
</evidence>
<gene>
    <name evidence="1" type="ORF">FUT82_06560</name>
</gene>
<proteinExistence type="predicted"/>
<dbReference type="EMBL" id="CP042817">
    <property type="protein sequence ID" value="QEJ97689.1"/>
    <property type="molecule type" value="Genomic_DNA"/>
</dbReference>